<comment type="caution">
    <text evidence="1">The sequence shown here is derived from an EMBL/GenBank/DDBJ whole genome shotgun (WGS) entry which is preliminary data.</text>
</comment>
<reference evidence="1" key="1">
    <citation type="journal article" date="2022" name="bioRxiv">
        <title>Sequencing and chromosome-scale assembly of the giantPleurodeles waltlgenome.</title>
        <authorList>
            <person name="Brown T."/>
            <person name="Elewa A."/>
            <person name="Iarovenko S."/>
            <person name="Subramanian E."/>
            <person name="Araus A.J."/>
            <person name="Petzold A."/>
            <person name="Susuki M."/>
            <person name="Suzuki K.-i.T."/>
            <person name="Hayashi T."/>
            <person name="Toyoda A."/>
            <person name="Oliveira C."/>
            <person name="Osipova E."/>
            <person name="Leigh N.D."/>
            <person name="Simon A."/>
            <person name="Yun M.H."/>
        </authorList>
    </citation>
    <scope>NUCLEOTIDE SEQUENCE</scope>
    <source>
        <strain evidence="1">20211129_DDA</strain>
        <tissue evidence="1">Liver</tissue>
    </source>
</reference>
<evidence type="ECO:0000313" key="1">
    <source>
        <dbReference type="EMBL" id="KAJ1213932.1"/>
    </source>
</evidence>
<evidence type="ECO:0000313" key="2">
    <source>
        <dbReference type="Proteomes" id="UP001066276"/>
    </source>
</evidence>
<protein>
    <submittedName>
        <fullName evidence="1">Uncharacterized protein</fullName>
    </submittedName>
</protein>
<name>A0AAV7WMT7_PLEWA</name>
<accession>A0AAV7WMT7</accession>
<dbReference type="AlphaFoldDB" id="A0AAV7WMT7"/>
<gene>
    <name evidence="1" type="ORF">NDU88_001561</name>
</gene>
<sequence>MAGLRREPLQTRAKLRYCFPAAMRDASSLLLRGVIEVSRVRELYVKPQVLYEENDEENSATTVVISNLAQYVSIIPTEKFVINYTDGFFI</sequence>
<keyword evidence="2" id="KW-1185">Reference proteome</keyword>
<proteinExistence type="predicted"/>
<organism evidence="1 2">
    <name type="scientific">Pleurodeles waltl</name>
    <name type="common">Iberian ribbed newt</name>
    <dbReference type="NCBI Taxonomy" id="8319"/>
    <lineage>
        <taxon>Eukaryota</taxon>
        <taxon>Metazoa</taxon>
        <taxon>Chordata</taxon>
        <taxon>Craniata</taxon>
        <taxon>Vertebrata</taxon>
        <taxon>Euteleostomi</taxon>
        <taxon>Amphibia</taxon>
        <taxon>Batrachia</taxon>
        <taxon>Caudata</taxon>
        <taxon>Salamandroidea</taxon>
        <taxon>Salamandridae</taxon>
        <taxon>Pleurodelinae</taxon>
        <taxon>Pleurodeles</taxon>
    </lineage>
</organism>
<dbReference type="Proteomes" id="UP001066276">
    <property type="component" value="Chromosome 1_1"/>
</dbReference>
<dbReference type="EMBL" id="JANPWB010000001">
    <property type="protein sequence ID" value="KAJ1213932.1"/>
    <property type="molecule type" value="Genomic_DNA"/>
</dbReference>